<reference evidence="7" key="1">
    <citation type="submission" date="2021-12" db="EMBL/GenBank/DDBJ databases">
        <authorList>
            <person name="Zaccaron A."/>
            <person name="Stergiopoulos I."/>
        </authorList>
    </citation>
    <scope>NUCLEOTIDE SEQUENCE</scope>
    <source>
        <strain evidence="7">Race5_Kim</strain>
    </source>
</reference>
<dbReference type="InterPro" id="IPR036390">
    <property type="entry name" value="WH_DNA-bd_sf"/>
</dbReference>
<keyword evidence="8" id="KW-1185">Reference proteome</keyword>
<dbReference type="InterPro" id="IPR029063">
    <property type="entry name" value="SAM-dependent_MTases_sf"/>
</dbReference>
<evidence type="ECO:0000313" key="8">
    <source>
        <dbReference type="Proteomes" id="UP000756132"/>
    </source>
</evidence>
<dbReference type="PROSITE" id="PS51683">
    <property type="entry name" value="SAM_OMT_II"/>
    <property type="match status" value="1"/>
</dbReference>
<evidence type="ECO:0000256" key="2">
    <source>
        <dbReference type="ARBA" id="ARBA00022679"/>
    </source>
</evidence>
<evidence type="ECO:0000256" key="4">
    <source>
        <dbReference type="PIRSR" id="PIRSR005739-1"/>
    </source>
</evidence>
<accession>A0A9Q8LI53</accession>
<dbReference type="Pfam" id="PF08100">
    <property type="entry name" value="Dimerisation"/>
    <property type="match status" value="1"/>
</dbReference>
<dbReference type="PANTHER" id="PTHR43712">
    <property type="entry name" value="PUTATIVE (AFU_ORTHOLOGUE AFUA_4G14580)-RELATED"/>
    <property type="match status" value="1"/>
</dbReference>
<gene>
    <name evidence="7" type="ORF">CLAFUR5_04862</name>
</gene>
<dbReference type="PANTHER" id="PTHR43712:SF1">
    <property type="entry name" value="HYPOTHETICAL O-METHYLTRANSFERASE (EUROFUNG)-RELATED"/>
    <property type="match status" value="1"/>
</dbReference>
<proteinExistence type="predicted"/>
<evidence type="ECO:0000259" key="6">
    <source>
        <dbReference type="Pfam" id="PF08100"/>
    </source>
</evidence>
<dbReference type="GeneID" id="71984740"/>
<evidence type="ECO:0000256" key="1">
    <source>
        <dbReference type="ARBA" id="ARBA00022603"/>
    </source>
</evidence>
<name>A0A9Q8LI53_PASFU</name>
<evidence type="ECO:0000256" key="3">
    <source>
        <dbReference type="ARBA" id="ARBA00022691"/>
    </source>
</evidence>
<evidence type="ECO:0000313" key="7">
    <source>
        <dbReference type="EMBL" id="UJO17048.1"/>
    </source>
</evidence>
<sequence length="401" mass="45180">MWALSWHPQPRMTAQRGTPFYGRYTHDLRQKIETPMHTIQRVTALNLWEAIAIRIAINMTLLRVVTEAAGPLSATQISQRCHAELHFTQRLLRTLNSFGVLERSISTDGTPTYSPTSICHTFAGQTGAASMRCWFDFFTPGFMLMPSQLKANGHKSFNSPDDNVYSRANGQPGRTTWDVLAESPYQQDWGTLVAEYTQNHKDWLDFYPVEDHLIHGAREDFDATSMVDVGGCTGSQALAFLQRFPSAPGRTIILDLPDVLPPPHARVDNLEYHPHDFFTPLPSHLDGARFYYLRYIGHDWPQGSWVKILQNVRVAMTPGYSKLIIHDLILPEEPSQTVAVQDLLLMGHGGGEDRDEARHRSAIEAADLRVCGIWDPRDGVSEVILECEVAEEAKDSNMNEV</sequence>
<dbReference type="GO" id="GO:0046983">
    <property type="term" value="F:protein dimerization activity"/>
    <property type="evidence" value="ECO:0007669"/>
    <property type="project" value="InterPro"/>
</dbReference>
<keyword evidence="1" id="KW-0489">Methyltransferase</keyword>
<dbReference type="InterPro" id="IPR012967">
    <property type="entry name" value="COMT_dimerisation"/>
</dbReference>
<feature type="active site" description="Proton acceptor" evidence="4">
    <location>
        <position position="298"/>
    </location>
</feature>
<dbReference type="GO" id="GO:0032259">
    <property type="term" value="P:methylation"/>
    <property type="evidence" value="ECO:0007669"/>
    <property type="project" value="UniProtKB-KW"/>
</dbReference>
<dbReference type="GO" id="GO:0008171">
    <property type="term" value="F:O-methyltransferase activity"/>
    <property type="evidence" value="ECO:0007669"/>
    <property type="project" value="InterPro"/>
</dbReference>
<organism evidence="7 8">
    <name type="scientific">Passalora fulva</name>
    <name type="common">Tomato leaf mold</name>
    <name type="synonym">Cladosporium fulvum</name>
    <dbReference type="NCBI Taxonomy" id="5499"/>
    <lineage>
        <taxon>Eukaryota</taxon>
        <taxon>Fungi</taxon>
        <taxon>Dikarya</taxon>
        <taxon>Ascomycota</taxon>
        <taxon>Pezizomycotina</taxon>
        <taxon>Dothideomycetes</taxon>
        <taxon>Dothideomycetidae</taxon>
        <taxon>Mycosphaerellales</taxon>
        <taxon>Mycosphaerellaceae</taxon>
        <taxon>Fulvia</taxon>
    </lineage>
</organism>
<dbReference type="RefSeq" id="XP_047761414.1">
    <property type="nucleotide sequence ID" value="XM_047904010.1"/>
</dbReference>
<protein>
    <submittedName>
        <fullName evidence="7">O-methyltransferase asqD</fullName>
    </submittedName>
</protein>
<dbReference type="KEGG" id="ffu:CLAFUR5_04862"/>
<dbReference type="Proteomes" id="UP000756132">
    <property type="component" value="Chromosome 4"/>
</dbReference>
<evidence type="ECO:0000259" key="5">
    <source>
        <dbReference type="Pfam" id="PF00891"/>
    </source>
</evidence>
<dbReference type="InterPro" id="IPR036388">
    <property type="entry name" value="WH-like_DNA-bd_sf"/>
</dbReference>
<dbReference type="SUPFAM" id="SSF46785">
    <property type="entry name" value="Winged helix' DNA-binding domain"/>
    <property type="match status" value="1"/>
</dbReference>
<dbReference type="PIRSF" id="PIRSF005739">
    <property type="entry name" value="O-mtase"/>
    <property type="match status" value="1"/>
</dbReference>
<dbReference type="Gene3D" id="3.40.50.150">
    <property type="entry name" value="Vaccinia Virus protein VP39"/>
    <property type="match status" value="1"/>
</dbReference>
<keyword evidence="3" id="KW-0949">S-adenosyl-L-methionine</keyword>
<dbReference type="SUPFAM" id="SSF53335">
    <property type="entry name" value="S-adenosyl-L-methionine-dependent methyltransferases"/>
    <property type="match status" value="1"/>
</dbReference>
<dbReference type="AlphaFoldDB" id="A0A9Q8LI53"/>
<dbReference type="Gene3D" id="1.10.10.10">
    <property type="entry name" value="Winged helix-like DNA-binding domain superfamily/Winged helix DNA-binding domain"/>
    <property type="match status" value="1"/>
</dbReference>
<keyword evidence="2" id="KW-0808">Transferase</keyword>
<dbReference type="OrthoDB" id="1606438at2759"/>
<dbReference type="Pfam" id="PF00891">
    <property type="entry name" value="Methyltransf_2"/>
    <property type="match status" value="1"/>
</dbReference>
<feature type="domain" description="O-methyltransferase C-terminal" evidence="5">
    <location>
        <begin position="224"/>
        <end position="364"/>
    </location>
</feature>
<dbReference type="EMBL" id="CP090166">
    <property type="protein sequence ID" value="UJO17048.1"/>
    <property type="molecule type" value="Genomic_DNA"/>
</dbReference>
<dbReference type="InterPro" id="IPR016461">
    <property type="entry name" value="COMT-like"/>
</dbReference>
<reference evidence="7" key="2">
    <citation type="journal article" date="2022" name="Microb. Genom.">
        <title>A chromosome-scale genome assembly of the tomato pathogen Cladosporium fulvum reveals a compartmentalized genome architecture and the presence of a dispensable chromosome.</title>
        <authorList>
            <person name="Zaccaron A.Z."/>
            <person name="Chen L.H."/>
            <person name="Samaras A."/>
            <person name="Stergiopoulos I."/>
        </authorList>
    </citation>
    <scope>NUCLEOTIDE SEQUENCE</scope>
    <source>
        <strain evidence="7">Race5_Kim</strain>
    </source>
</reference>
<dbReference type="InterPro" id="IPR001077">
    <property type="entry name" value="COMT_C"/>
</dbReference>
<feature type="domain" description="O-methyltransferase dimerisation" evidence="6">
    <location>
        <begin position="52"/>
        <end position="123"/>
    </location>
</feature>